<gene>
    <name evidence="7" type="ORF">ABOZ73_13270</name>
</gene>
<dbReference type="InterPro" id="IPR036390">
    <property type="entry name" value="WH_DNA-bd_sf"/>
</dbReference>
<feature type="domain" description="HTH marR-type" evidence="6">
    <location>
        <begin position="11"/>
        <end position="148"/>
    </location>
</feature>
<evidence type="ECO:0000256" key="2">
    <source>
        <dbReference type="ARBA" id="ARBA00022490"/>
    </source>
</evidence>
<dbReference type="FunFam" id="1.10.10.10:FF:000163">
    <property type="entry name" value="MarR family transcriptional regulator"/>
    <property type="match status" value="1"/>
</dbReference>
<evidence type="ECO:0000256" key="5">
    <source>
        <dbReference type="ARBA" id="ARBA00023163"/>
    </source>
</evidence>
<sequence>MSKTPDFLRLDDQLCFALYSTVHALNRAYKPLLEPLGLTYPQYLVLLVLWEDGTQTVGGIGERVGLESSTLTPLLKRMETAGLISRTRNPEDERVVRITLTAAGRALKEKAKAVPPALLCAMGGDLETVVTLRAEVAKLRARLGAANGA</sequence>
<dbReference type="SMART" id="SM00347">
    <property type="entry name" value="HTH_MARR"/>
    <property type="match status" value="1"/>
</dbReference>
<proteinExistence type="predicted"/>
<dbReference type="GO" id="GO:0003677">
    <property type="term" value="F:DNA binding"/>
    <property type="evidence" value="ECO:0007669"/>
    <property type="project" value="UniProtKB-KW"/>
</dbReference>
<evidence type="ECO:0000256" key="1">
    <source>
        <dbReference type="ARBA" id="ARBA00004496"/>
    </source>
</evidence>
<dbReference type="Pfam" id="PF22381">
    <property type="entry name" value="Staph_reg_Sar_Rot"/>
    <property type="match status" value="1"/>
</dbReference>
<dbReference type="InterPro" id="IPR000835">
    <property type="entry name" value="HTH_MarR-typ"/>
</dbReference>
<evidence type="ECO:0000256" key="3">
    <source>
        <dbReference type="ARBA" id="ARBA00023015"/>
    </source>
</evidence>
<evidence type="ECO:0000259" key="6">
    <source>
        <dbReference type="PROSITE" id="PS50995"/>
    </source>
</evidence>
<accession>A0AB39KQY6</accession>
<dbReference type="InterPro" id="IPR036388">
    <property type="entry name" value="WH-like_DNA-bd_sf"/>
</dbReference>
<keyword evidence="4" id="KW-0238">DNA-binding</keyword>
<comment type="subcellular location">
    <subcellularLocation>
        <location evidence="1">Cytoplasm</location>
    </subcellularLocation>
</comment>
<dbReference type="InterPro" id="IPR055166">
    <property type="entry name" value="Transc_reg_Sar_Rot_HTH"/>
</dbReference>
<keyword evidence="5" id="KW-0804">Transcription</keyword>
<dbReference type="SUPFAM" id="SSF46785">
    <property type="entry name" value="Winged helix' DNA-binding domain"/>
    <property type="match status" value="1"/>
</dbReference>
<dbReference type="GO" id="GO:0005737">
    <property type="term" value="C:cytoplasm"/>
    <property type="evidence" value="ECO:0007669"/>
    <property type="project" value="UniProtKB-SubCell"/>
</dbReference>
<dbReference type="PROSITE" id="PS50995">
    <property type="entry name" value="HTH_MARR_2"/>
    <property type="match status" value="1"/>
</dbReference>
<organism evidence="7">
    <name type="scientific">Caulobacter sp. 73W</name>
    <dbReference type="NCBI Taxonomy" id="3161137"/>
    <lineage>
        <taxon>Bacteria</taxon>
        <taxon>Pseudomonadati</taxon>
        <taxon>Pseudomonadota</taxon>
        <taxon>Alphaproteobacteria</taxon>
        <taxon>Caulobacterales</taxon>
        <taxon>Caulobacteraceae</taxon>
        <taxon>Caulobacter</taxon>
    </lineage>
</organism>
<protein>
    <submittedName>
        <fullName evidence="7">MarR family transcriptional regulator</fullName>
    </submittedName>
</protein>
<dbReference type="GO" id="GO:0006950">
    <property type="term" value="P:response to stress"/>
    <property type="evidence" value="ECO:0007669"/>
    <property type="project" value="TreeGrafter"/>
</dbReference>
<dbReference type="PANTHER" id="PTHR33164">
    <property type="entry name" value="TRANSCRIPTIONAL REGULATOR, MARR FAMILY"/>
    <property type="match status" value="1"/>
</dbReference>
<dbReference type="GO" id="GO:0003700">
    <property type="term" value="F:DNA-binding transcription factor activity"/>
    <property type="evidence" value="ECO:0007669"/>
    <property type="project" value="InterPro"/>
</dbReference>
<evidence type="ECO:0000313" key="7">
    <source>
        <dbReference type="EMBL" id="XDO95763.1"/>
    </source>
</evidence>
<dbReference type="Gene3D" id="1.10.10.10">
    <property type="entry name" value="Winged helix-like DNA-binding domain superfamily/Winged helix DNA-binding domain"/>
    <property type="match status" value="1"/>
</dbReference>
<evidence type="ECO:0000256" key="4">
    <source>
        <dbReference type="ARBA" id="ARBA00023125"/>
    </source>
</evidence>
<dbReference type="AlphaFoldDB" id="A0AB39KQY6"/>
<dbReference type="EMBL" id="CP158375">
    <property type="protein sequence ID" value="XDO95763.1"/>
    <property type="molecule type" value="Genomic_DNA"/>
</dbReference>
<dbReference type="PANTHER" id="PTHR33164:SF5">
    <property type="entry name" value="ORGANIC HYDROPEROXIDE RESISTANCE TRANSCRIPTIONAL REGULATOR"/>
    <property type="match status" value="1"/>
</dbReference>
<dbReference type="RefSeq" id="WP_369058606.1">
    <property type="nucleotide sequence ID" value="NZ_CP158375.1"/>
</dbReference>
<reference evidence="7" key="1">
    <citation type="submission" date="2024-06" db="EMBL/GenBank/DDBJ databases">
        <title>Caulobacter inopinatus, sp. nov.</title>
        <authorList>
            <person name="Donachie S.P."/>
        </authorList>
    </citation>
    <scope>NUCLEOTIDE SEQUENCE</scope>
    <source>
        <strain evidence="7">73W</strain>
    </source>
</reference>
<name>A0AB39KQY6_9CAUL</name>
<keyword evidence="3" id="KW-0805">Transcription regulation</keyword>
<keyword evidence="2" id="KW-0963">Cytoplasm</keyword>
<dbReference type="InterPro" id="IPR039422">
    <property type="entry name" value="MarR/SlyA-like"/>
</dbReference>
<dbReference type="PRINTS" id="PR00598">
    <property type="entry name" value="HTHMARR"/>
</dbReference>